<organism evidence="2 3">
    <name type="scientific">Rubroshorea leprosula</name>
    <dbReference type="NCBI Taxonomy" id="152421"/>
    <lineage>
        <taxon>Eukaryota</taxon>
        <taxon>Viridiplantae</taxon>
        <taxon>Streptophyta</taxon>
        <taxon>Embryophyta</taxon>
        <taxon>Tracheophyta</taxon>
        <taxon>Spermatophyta</taxon>
        <taxon>Magnoliopsida</taxon>
        <taxon>eudicotyledons</taxon>
        <taxon>Gunneridae</taxon>
        <taxon>Pentapetalae</taxon>
        <taxon>rosids</taxon>
        <taxon>malvids</taxon>
        <taxon>Malvales</taxon>
        <taxon>Dipterocarpaceae</taxon>
        <taxon>Rubroshorea</taxon>
    </lineage>
</organism>
<name>A0AAV5ML54_9ROSI</name>
<comment type="caution">
    <text evidence="2">The sequence shown here is derived from an EMBL/GenBank/DDBJ whole genome shotgun (WGS) entry which is preliminary data.</text>
</comment>
<feature type="region of interest" description="Disordered" evidence="1">
    <location>
        <begin position="21"/>
        <end position="78"/>
    </location>
</feature>
<sequence length="78" mass="8888">MEPDAGFSSCSSWFFAEPRFGFREEPNPEPSSGFREKEPRSGFREEPRTGFFMGSSKNLGSGFHEEPLTNPEPKLREL</sequence>
<accession>A0AAV5ML54</accession>
<evidence type="ECO:0000313" key="2">
    <source>
        <dbReference type="EMBL" id="GKV49593.1"/>
    </source>
</evidence>
<keyword evidence="3" id="KW-1185">Reference proteome</keyword>
<evidence type="ECO:0000313" key="3">
    <source>
        <dbReference type="Proteomes" id="UP001054252"/>
    </source>
</evidence>
<feature type="compositionally biased region" description="Basic and acidic residues" evidence="1">
    <location>
        <begin position="34"/>
        <end position="48"/>
    </location>
</feature>
<dbReference type="EMBL" id="BPVZ01000306">
    <property type="protein sequence ID" value="GKV49593.1"/>
    <property type="molecule type" value="Genomic_DNA"/>
</dbReference>
<dbReference type="Proteomes" id="UP001054252">
    <property type="component" value="Unassembled WGS sequence"/>
</dbReference>
<proteinExistence type="predicted"/>
<dbReference type="AlphaFoldDB" id="A0AAV5ML54"/>
<gene>
    <name evidence="2" type="ORF">SLEP1_g56333</name>
</gene>
<reference evidence="2 3" key="1">
    <citation type="journal article" date="2021" name="Commun. Biol.">
        <title>The genome of Shorea leprosula (Dipterocarpaceae) highlights the ecological relevance of drought in aseasonal tropical rainforests.</title>
        <authorList>
            <person name="Ng K.K.S."/>
            <person name="Kobayashi M.J."/>
            <person name="Fawcett J.A."/>
            <person name="Hatakeyama M."/>
            <person name="Paape T."/>
            <person name="Ng C.H."/>
            <person name="Ang C.C."/>
            <person name="Tnah L.H."/>
            <person name="Lee C.T."/>
            <person name="Nishiyama T."/>
            <person name="Sese J."/>
            <person name="O'Brien M.J."/>
            <person name="Copetti D."/>
            <person name="Mohd Noor M.I."/>
            <person name="Ong R.C."/>
            <person name="Putra M."/>
            <person name="Sireger I.Z."/>
            <person name="Indrioko S."/>
            <person name="Kosugi Y."/>
            <person name="Izuno A."/>
            <person name="Isagi Y."/>
            <person name="Lee S.L."/>
            <person name="Shimizu K.K."/>
        </authorList>
    </citation>
    <scope>NUCLEOTIDE SEQUENCE [LARGE SCALE GENOMIC DNA]</scope>
    <source>
        <strain evidence="2">214</strain>
    </source>
</reference>
<protein>
    <submittedName>
        <fullName evidence="2">Uncharacterized protein</fullName>
    </submittedName>
</protein>
<evidence type="ECO:0000256" key="1">
    <source>
        <dbReference type="SAM" id="MobiDB-lite"/>
    </source>
</evidence>
<feature type="compositionally biased region" description="Basic and acidic residues" evidence="1">
    <location>
        <begin position="63"/>
        <end position="78"/>
    </location>
</feature>